<gene>
    <name evidence="1" type="ORF">PBRASI_LOCUS10705</name>
</gene>
<dbReference type="Proteomes" id="UP000789739">
    <property type="component" value="Unassembled WGS sequence"/>
</dbReference>
<sequence length="247" mass="28824">MLKDILANVNMMKRRLEEPNTFSMSSMNSTKRLKLVEMYNIKTATQLVSFNELSTIGFEPEQFVWDNSHMEDWHSRAYTDYICTNFLGLEYLKNHVVLNISQNKSYFDAPHLRGTADVIVHTKTIDMLRKCAIELVVEVKKTVTEANTNQAIAELIAANLKKKNEEIQQTFPLFERRAELEYRAVEDIDIDNDVGNLDDFAEEMTPLEYEAHKITKKLAQFRPHVPLIYRQWFPCRVVVQDDVLTMI</sequence>
<dbReference type="AlphaFoldDB" id="A0A9N9E010"/>
<protein>
    <submittedName>
        <fullName evidence="1">9801_t:CDS:1</fullName>
    </submittedName>
</protein>
<dbReference type="EMBL" id="CAJVPI010003533">
    <property type="protein sequence ID" value="CAG8659489.1"/>
    <property type="molecule type" value="Genomic_DNA"/>
</dbReference>
<reference evidence="1" key="1">
    <citation type="submission" date="2021-06" db="EMBL/GenBank/DDBJ databases">
        <authorList>
            <person name="Kallberg Y."/>
            <person name="Tangrot J."/>
            <person name="Rosling A."/>
        </authorList>
    </citation>
    <scope>NUCLEOTIDE SEQUENCE</scope>
    <source>
        <strain evidence="1">BR232B</strain>
    </source>
</reference>
<dbReference type="OrthoDB" id="10314919at2759"/>
<comment type="caution">
    <text evidence="1">The sequence shown here is derived from an EMBL/GenBank/DDBJ whole genome shotgun (WGS) entry which is preliminary data.</text>
</comment>
<name>A0A9N9E010_9GLOM</name>
<keyword evidence="2" id="KW-1185">Reference proteome</keyword>
<evidence type="ECO:0000313" key="2">
    <source>
        <dbReference type="Proteomes" id="UP000789739"/>
    </source>
</evidence>
<evidence type="ECO:0000313" key="1">
    <source>
        <dbReference type="EMBL" id="CAG8659489.1"/>
    </source>
</evidence>
<organism evidence="1 2">
    <name type="scientific">Paraglomus brasilianum</name>
    <dbReference type="NCBI Taxonomy" id="144538"/>
    <lineage>
        <taxon>Eukaryota</taxon>
        <taxon>Fungi</taxon>
        <taxon>Fungi incertae sedis</taxon>
        <taxon>Mucoromycota</taxon>
        <taxon>Glomeromycotina</taxon>
        <taxon>Glomeromycetes</taxon>
        <taxon>Paraglomerales</taxon>
        <taxon>Paraglomeraceae</taxon>
        <taxon>Paraglomus</taxon>
    </lineage>
</organism>
<accession>A0A9N9E010</accession>
<proteinExistence type="predicted"/>